<gene>
    <name evidence="1" type="ORF">NVI5450_1108</name>
</gene>
<sequence length="53" mass="5910">MKKLLVLLMFSFSSIGGLMFLQQGEAGQKELGNREISTMSIEDANNICDCRQL</sequence>
<dbReference type="Proteomes" id="UP000183794">
    <property type="component" value="Unassembled WGS sequence"/>
</dbReference>
<dbReference type="RefSeq" id="WP_170862826.1">
    <property type="nucleotide sequence ID" value="NZ_CAWRBC010000158.1"/>
</dbReference>
<evidence type="ECO:0000313" key="2">
    <source>
        <dbReference type="Proteomes" id="UP000183794"/>
    </source>
</evidence>
<name>A0A1L0B1Z7_9GAMM</name>
<protein>
    <submittedName>
        <fullName evidence="1">Electron transport complex protein rnfG</fullName>
    </submittedName>
</protein>
<accession>A0A1L0B1Z7</accession>
<dbReference type="EMBL" id="FPLD01000036">
    <property type="protein sequence ID" value="SGY90322.1"/>
    <property type="molecule type" value="Genomic_DNA"/>
</dbReference>
<evidence type="ECO:0000313" key="1">
    <source>
        <dbReference type="EMBL" id="SGY90322.1"/>
    </source>
</evidence>
<dbReference type="AlphaFoldDB" id="A0A1L0B1Z7"/>
<reference evidence="1 2" key="1">
    <citation type="submission" date="2016-11" db="EMBL/GenBank/DDBJ databases">
        <authorList>
            <person name="Jaros S."/>
            <person name="Januszkiewicz K."/>
            <person name="Wedrychowicz H."/>
        </authorList>
    </citation>
    <scope>NUCLEOTIDE SEQUENCE [LARGE SCALE GENOMIC DNA]</scope>
    <source>
        <strain evidence="1">NVI 5450</strain>
    </source>
</reference>
<organism evidence="1 2">
    <name type="scientific">Moritella viscosa</name>
    <dbReference type="NCBI Taxonomy" id="80854"/>
    <lineage>
        <taxon>Bacteria</taxon>
        <taxon>Pseudomonadati</taxon>
        <taxon>Pseudomonadota</taxon>
        <taxon>Gammaproteobacteria</taxon>
        <taxon>Alteromonadales</taxon>
        <taxon>Moritellaceae</taxon>
        <taxon>Moritella</taxon>
    </lineage>
</organism>
<proteinExistence type="predicted"/>